<evidence type="ECO:0000313" key="3">
    <source>
        <dbReference type="Proteomes" id="UP000244180"/>
    </source>
</evidence>
<feature type="domain" description="BIG2" evidence="1">
    <location>
        <begin position="280"/>
        <end position="362"/>
    </location>
</feature>
<dbReference type="Gene3D" id="2.60.40.1080">
    <property type="match status" value="2"/>
</dbReference>
<dbReference type="SUPFAM" id="SSF56300">
    <property type="entry name" value="Metallo-dependent phosphatases"/>
    <property type="match status" value="1"/>
</dbReference>
<dbReference type="AlphaFoldDB" id="A0A2T5G3T1"/>
<reference evidence="2 3" key="1">
    <citation type="submission" date="2017-08" db="EMBL/GenBank/DDBJ databases">
        <title>Burning lignite coal seam in the remote Altai Mountains harbors a hydrogen-driven thermophilic microbial community.</title>
        <authorList>
            <person name="Kadnikov V.V."/>
            <person name="Mardanov A.V."/>
            <person name="Ivasenko D."/>
            <person name="Beletsky A.V."/>
            <person name="Karnachuk O.V."/>
            <person name="Ravin N.V."/>
        </authorList>
    </citation>
    <scope>NUCLEOTIDE SEQUENCE [LARGE SCALE GENOMIC DNA]</scope>
    <source>
        <strain evidence="2">AL33</strain>
    </source>
</reference>
<dbReference type="SUPFAM" id="SSF49373">
    <property type="entry name" value="Invasin/intimin cell-adhesion fragments"/>
    <property type="match status" value="2"/>
</dbReference>
<dbReference type="InterPro" id="IPR008964">
    <property type="entry name" value="Invasin/intimin_cell_adhesion"/>
</dbReference>
<dbReference type="InterPro" id="IPR029052">
    <property type="entry name" value="Metallo-depent_PP-like"/>
</dbReference>
<dbReference type="InterPro" id="IPR054604">
    <property type="entry name" value="SbsC_Big-like"/>
</dbReference>
<name>A0A2T5G3T1_HYDSH</name>
<protein>
    <submittedName>
        <fullName evidence="2">Bacterial immunogloblin</fullName>
    </submittedName>
</protein>
<accession>A0A2T5G3T1</accession>
<sequence length="473" mass="51445">MLYADAVRLEKILSAFKKAHPDKAVTVLFGHLHAALSWEVDGVRYIINGDGALKRYVRPEWGGMLAYTKLTIDENRIDFKFVPLVKKISIVDEAIQSGALKLPVGAERNLQLYGDFSLLTANYILPLNKTVPINPFADHIEMTWTSSDPDVIAVDERGRITAKRQGSATLTVAVGGATQSLTVTAVDPKVIRPLKLILDPAEAVTEGEPITFQVTAFDAYSNAFALDNKEVAWSVKDDIGSVQDGVFTPGITDEDRVGHVVALFNQKRAEAKVTVKATSRLMSLIVVPDEAHLPKGERLPLTVRLLDPYGREVLLSGSALHFESSDVRIAAVDDHGVITAVGAGQATVQVMYEGLEAIVNVTVTEAEPSPFHVISSRLERKDGIQATVTIQPAASFASSAVVVFQLTKRVGDMVELAGIVATEKKSWSDTPETFTGYFNVIGSDYQVNVFVLDEFSSAPERSPRSLMTPIELK</sequence>
<dbReference type="Proteomes" id="UP000244180">
    <property type="component" value="Unassembled WGS sequence"/>
</dbReference>
<organism evidence="2 3">
    <name type="scientific">Hydrogenibacillus schlegelii</name>
    <name type="common">Bacillus schlegelii</name>
    <dbReference type="NCBI Taxonomy" id="1484"/>
    <lineage>
        <taxon>Bacteria</taxon>
        <taxon>Bacillati</taxon>
        <taxon>Bacillota</taxon>
        <taxon>Bacilli</taxon>
        <taxon>Bacillales</taxon>
        <taxon>Bacillales Family X. Incertae Sedis</taxon>
        <taxon>Hydrogenibacillus</taxon>
    </lineage>
</organism>
<dbReference type="SMART" id="SM00635">
    <property type="entry name" value="BID_2"/>
    <property type="match status" value="2"/>
</dbReference>
<dbReference type="InterPro" id="IPR003343">
    <property type="entry name" value="Big_2"/>
</dbReference>
<dbReference type="EMBL" id="PEBV01000072">
    <property type="protein sequence ID" value="PTQ50812.1"/>
    <property type="molecule type" value="Genomic_DNA"/>
</dbReference>
<comment type="caution">
    <text evidence="2">The sequence shown here is derived from an EMBL/GenBank/DDBJ whole genome shotgun (WGS) entry which is preliminary data.</text>
</comment>
<gene>
    <name evidence="2" type="ORF">HSCHL_2567</name>
</gene>
<evidence type="ECO:0000259" key="1">
    <source>
        <dbReference type="SMART" id="SM00635"/>
    </source>
</evidence>
<dbReference type="Pfam" id="PF22359">
    <property type="entry name" value="Big-like"/>
    <property type="match status" value="1"/>
</dbReference>
<evidence type="ECO:0000313" key="2">
    <source>
        <dbReference type="EMBL" id="PTQ50812.1"/>
    </source>
</evidence>
<dbReference type="RefSeq" id="WP_273000853.1">
    <property type="nucleotide sequence ID" value="NZ_PEBV01000072.1"/>
</dbReference>
<feature type="domain" description="BIG2" evidence="1">
    <location>
        <begin position="112"/>
        <end position="184"/>
    </location>
</feature>
<proteinExistence type="predicted"/>